<name>G7KV30_MEDTR</name>
<sequence>MNLLFGSPFHKNYTVKRVWVSRHCLKLSGMLQVVSEKTSPNKMWFEDEPIGSWWHVTPDADEGGE</sequence>
<evidence type="ECO:0000313" key="1">
    <source>
        <dbReference type="EMBL" id="AES79695.1"/>
    </source>
</evidence>
<dbReference type="HOGENOM" id="CLU_2853134_0_0_1"/>
<dbReference type="EMBL" id="CM001223">
    <property type="protein sequence ID" value="AES79695.1"/>
    <property type="molecule type" value="Genomic_DNA"/>
</dbReference>
<gene>
    <name evidence="1" type="ordered locus">MTR_7g071340</name>
</gene>
<evidence type="ECO:0000313" key="2">
    <source>
        <dbReference type="EnsemblPlants" id="AES79695"/>
    </source>
</evidence>
<accession>G7KV30</accession>
<proteinExistence type="predicted"/>
<dbReference type="EnsemblPlants" id="AES79695">
    <property type="protein sequence ID" value="AES79695"/>
    <property type="gene ID" value="MTR_7g071340"/>
</dbReference>
<reference evidence="1 3" key="2">
    <citation type="journal article" date="2014" name="BMC Genomics">
        <title>An improved genome release (version Mt4.0) for the model legume Medicago truncatula.</title>
        <authorList>
            <person name="Tang H."/>
            <person name="Krishnakumar V."/>
            <person name="Bidwell S."/>
            <person name="Rosen B."/>
            <person name="Chan A."/>
            <person name="Zhou S."/>
            <person name="Gentzbittel L."/>
            <person name="Childs K.L."/>
            <person name="Yandell M."/>
            <person name="Gundlach H."/>
            <person name="Mayer K.F."/>
            <person name="Schwartz D.C."/>
            <person name="Town C.D."/>
        </authorList>
    </citation>
    <scope>GENOME REANNOTATION</scope>
    <source>
        <strain evidence="2 3">cv. Jemalong A17</strain>
    </source>
</reference>
<dbReference type="PaxDb" id="3880-AES79695"/>
<reference evidence="2" key="3">
    <citation type="submission" date="2015-04" db="UniProtKB">
        <authorList>
            <consortium name="EnsemblPlants"/>
        </authorList>
    </citation>
    <scope>IDENTIFICATION</scope>
    <source>
        <strain evidence="2">cv. Jemalong A17</strain>
    </source>
</reference>
<organism evidence="1 3">
    <name type="scientific">Medicago truncatula</name>
    <name type="common">Barrel medic</name>
    <name type="synonym">Medicago tribuloides</name>
    <dbReference type="NCBI Taxonomy" id="3880"/>
    <lineage>
        <taxon>Eukaryota</taxon>
        <taxon>Viridiplantae</taxon>
        <taxon>Streptophyta</taxon>
        <taxon>Embryophyta</taxon>
        <taxon>Tracheophyta</taxon>
        <taxon>Spermatophyta</taxon>
        <taxon>Magnoliopsida</taxon>
        <taxon>eudicotyledons</taxon>
        <taxon>Gunneridae</taxon>
        <taxon>Pentapetalae</taxon>
        <taxon>rosids</taxon>
        <taxon>fabids</taxon>
        <taxon>Fabales</taxon>
        <taxon>Fabaceae</taxon>
        <taxon>Papilionoideae</taxon>
        <taxon>50 kb inversion clade</taxon>
        <taxon>NPAAA clade</taxon>
        <taxon>Hologalegina</taxon>
        <taxon>IRL clade</taxon>
        <taxon>Trifolieae</taxon>
        <taxon>Medicago</taxon>
    </lineage>
</organism>
<keyword evidence="3" id="KW-1185">Reference proteome</keyword>
<dbReference type="Proteomes" id="UP000002051">
    <property type="component" value="Unassembled WGS sequence"/>
</dbReference>
<dbReference type="AlphaFoldDB" id="G7KV30"/>
<protein>
    <submittedName>
        <fullName evidence="1 2">Uncharacterized protein</fullName>
    </submittedName>
</protein>
<reference evidence="1 3" key="1">
    <citation type="journal article" date="2011" name="Nature">
        <title>The Medicago genome provides insight into the evolution of rhizobial symbioses.</title>
        <authorList>
            <person name="Young N.D."/>
            <person name="Debelle F."/>
            <person name="Oldroyd G.E."/>
            <person name="Geurts R."/>
            <person name="Cannon S.B."/>
            <person name="Udvardi M.K."/>
            <person name="Benedito V.A."/>
            <person name="Mayer K.F."/>
            <person name="Gouzy J."/>
            <person name="Schoof H."/>
            <person name="Van de Peer Y."/>
            <person name="Proost S."/>
            <person name="Cook D.R."/>
            <person name="Meyers B.C."/>
            <person name="Spannagl M."/>
            <person name="Cheung F."/>
            <person name="De Mita S."/>
            <person name="Krishnakumar V."/>
            <person name="Gundlach H."/>
            <person name="Zhou S."/>
            <person name="Mudge J."/>
            <person name="Bharti A.K."/>
            <person name="Murray J.D."/>
            <person name="Naoumkina M.A."/>
            <person name="Rosen B."/>
            <person name="Silverstein K.A."/>
            <person name="Tang H."/>
            <person name="Rombauts S."/>
            <person name="Zhao P.X."/>
            <person name="Zhou P."/>
            <person name="Barbe V."/>
            <person name="Bardou P."/>
            <person name="Bechner M."/>
            <person name="Bellec A."/>
            <person name="Berger A."/>
            <person name="Berges H."/>
            <person name="Bidwell S."/>
            <person name="Bisseling T."/>
            <person name="Choisne N."/>
            <person name="Couloux A."/>
            <person name="Denny R."/>
            <person name="Deshpande S."/>
            <person name="Dai X."/>
            <person name="Doyle J.J."/>
            <person name="Dudez A.M."/>
            <person name="Farmer A.D."/>
            <person name="Fouteau S."/>
            <person name="Franken C."/>
            <person name="Gibelin C."/>
            <person name="Gish J."/>
            <person name="Goldstein S."/>
            <person name="Gonzalez A.J."/>
            <person name="Green P.J."/>
            <person name="Hallab A."/>
            <person name="Hartog M."/>
            <person name="Hua A."/>
            <person name="Humphray S.J."/>
            <person name="Jeong D.H."/>
            <person name="Jing Y."/>
            <person name="Jocker A."/>
            <person name="Kenton S.M."/>
            <person name="Kim D.J."/>
            <person name="Klee K."/>
            <person name="Lai H."/>
            <person name="Lang C."/>
            <person name="Lin S."/>
            <person name="Macmil S.L."/>
            <person name="Magdelenat G."/>
            <person name="Matthews L."/>
            <person name="McCorrison J."/>
            <person name="Monaghan E.L."/>
            <person name="Mun J.H."/>
            <person name="Najar F.Z."/>
            <person name="Nicholson C."/>
            <person name="Noirot C."/>
            <person name="O'Bleness M."/>
            <person name="Paule C.R."/>
            <person name="Poulain J."/>
            <person name="Prion F."/>
            <person name="Qin B."/>
            <person name="Qu C."/>
            <person name="Retzel E.F."/>
            <person name="Riddle C."/>
            <person name="Sallet E."/>
            <person name="Samain S."/>
            <person name="Samson N."/>
            <person name="Sanders I."/>
            <person name="Saurat O."/>
            <person name="Scarpelli C."/>
            <person name="Schiex T."/>
            <person name="Segurens B."/>
            <person name="Severin A.J."/>
            <person name="Sherrier D.J."/>
            <person name="Shi R."/>
            <person name="Sims S."/>
            <person name="Singer S.R."/>
            <person name="Sinharoy S."/>
            <person name="Sterck L."/>
            <person name="Viollet A."/>
            <person name="Wang B.B."/>
            <person name="Wang K."/>
            <person name="Wang M."/>
            <person name="Wang X."/>
            <person name="Warfsmann J."/>
            <person name="Weissenbach J."/>
            <person name="White D.D."/>
            <person name="White J.D."/>
            <person name="Wiley G.B."/>
            <person name="Wincker P."/>
            <person name="Xing Y."/>
            <person name="Yang L."/>
            <person name="Yao Z."/>
            <person name="Ying F."/>
            <person name="Zhai J."/>
            <person name="Zhou L."/>
            <person name="Zuber A."/>
            <person name="Denarie J."/>
            <person name="Dixon R.A."/>
            <person name="May G.D."/>
            <person name="Schwartz D.C."/>
            <person name="Rogers J."/>
            <person name="Quetier F."/>
            <person name="Town C.D."/>
            <person name="Roe B.A."/>
        </authorList>
    </citation>
    <scope>NUCLEOTIDE SEQUENCE [LARGE SCALE GENOMIC DNA]</scope>
    <source>
        <strain evidence="1">A17</strain>
        <strain evidence="2 3">cv. Jemalong A17</strain>
    </source>
</reference>
<evidence type="ECO:0000313" key="3">
    <source>
        <dbReference type="Proteomes" id="UP000002051"/>
    </source>
</evidence>